<evidence type="ECO:0000313" key="9">
    <source>
        <dbReference type="Proteomes" id="UP000699975"/>
    </source>
</evidence>
<accession>A0ABS6SR87</accession>
<comment type="subcellular location">
    <subcellularLocation>
        <location evidence="3">Cell outer membrane</location>
        <topology evidence="3">Multi-pass membrane protein</topology>
    </subcellularLocation>
</comment>
<keyword evidence="3" id="KW-0813">Transport</keyword>
<gene>
    <name evidence="8" type="ORF">KCG45_15180</name>
</gene>
<evidence type="ECO:0000256" key="1">
    <source>
        <dbReference type="ARBA" id="ARBA00023065"/>
    </source>
</evidence>
<protein>
    <submittedName>
        <fullName evidence="8">TonB-dependent receptor</fullName>
    </submittedName>
</protein>
<evidence type="ECO:0000256" key="3">
    <source>
        <dbReference type="PROSITE-ProRule" id="PRU01360"/>
    </source>
</evidence>
<name>A0ABS6SR87_9SPHN</name>
<dbReference type="Proteomes" id="UP000699975">
    <property type="component" value="Unassembled WGS sequence"/>
</dbReference>
<keyword evidence="1" id="KW-0406">Ion transport</keyword>
<dbReference type="PANTHER" id="PTHR32552">
    <property type="entry name" value="FERRICHROME IRON RECEPTOR-RELATED"/>
    <property type="match status" value="1"/>
</dbReference>
<keyword evidence="3" id="KW-1134">Transmembrane beta strand</keyword>
<keyword evidence="3" id="KW-0812">Transmembrane</keyword>
<dbReference type="Pfam" id="PF00593">
    <property type="entry name" value="TonB_dep_Rec_b-barrel"/>
    <property type="match status" value="1"/>
</dbReference>
<feature type="signal peptide" evidence="5">
    <location>
        <begin position="1"/>
        <end position="34"/>
    </location>
</feature>
<evidence type="ECO:0000259" key="7">
    <source>
        <dbReference type="Pfam" id="PF07715"/>
    </source>
</evidence>
<keyword evidence="9" id="KW-1185">Reference proteome</keyword>
<keyword evidence="3 4" id="KW-0472">Membrane</keyword>
<keyword evidence="2 4" id="KW-0798">TonB box</keyword>
<dbReference type="Pfam" id="PF07715">
    <property type="entry name" value="Plug"/>
    <property type="match status" value="1"/>
</dbReference>
<keyword evidence="5" id="KW-0732">Signal</keyword>
<comment type="similarity">
    <text evidence="3 4">Belongs to the TonB-dependent receptor family.</text>
</comment>
<evidence type="ECO:0000256" key="5">
    <source>
        <dbReference type="SAM" id="SignalP"/>
    </source>
</evidence>
<reference evidence="8 9" key="1">
    <citation type="submission" date="2021-04" db="EMBL/GenBank/DDBJ databases">
        <authorList>
            <person name="Pira H."/>
            <person name="Risdian C."/>
            <person name="Wink J."/>
        </authorList>
    </citation>
    <scope>NUCLEOTIDE SEQUENCE [LARGE SCALE GENOMIC DNA]</scope>
    <source>
        <strain evidence="8 9">WH131</strain>
    </source>
</reference>
<dbReference type="InterPro" id="IPR000531">
    <property type="entry name" value="Beta-barrel_TonB"/>
</dbReference>
<evidence type="ECO:0000256" key="4">
    <source>
        <dbReference type="RuleBase" id="RU003357"/>
    </source>
</evidence>
<evidence type="ECO:0000313" key="8">
    <source>
        <dbReference type="EMBL" id="MBV7267528.1"/>
    </source>
</evidence>
<comment type="caution">
    <text evidence="8">The sequence shown here is derived from an EMBL/GenBank/DDBJ whole genome shotgun (WGS) entry which is preliminary data.</text>
</comment>
<dbReference type="InterPro" id="IPR012910">
    <property type="entry name" value="Plug_dom"/>
</dbReference>
<dbReference type="PROSITE" id="PS52016">
    <property type="entry name" value="TONB_DEPENDENT_REC_3"/>
    <property type="match status" value="1"/>
</dbReference>
<keyword evidence="8" id="KW-0675">Receptor</keyword>
<dbReference type="CDD" id="cd01347">
    <property type="entry name" value="ligand_gated_channel"/>
    <property type="match status" value="1"/>
</dbReference>
<organism evidence="8 9">
    <name type="scientific">Erythrobacter ani</name>
    <dbReference type="NCBI Taxonomy" id="2827235"/>
    <lineage>
        <taxon>Bacteria</taxon>
        <taxon>Pseudomonadati</taxon>
        <taxon>Pseudomonadota</taxon>
        <taxon>Alphaproteobacteria</taxon>
        <taxon>Sphingomonadales</taxon>
        <taxon>Erythrobacteraceae</taxon>
        <taxon>Erythrobacter/Porphyrobacter group</taxon>
        <taxon>Erythrobacter</taxon>
    </lineage>
</organism>
<dbReference type="InterPro" id="IPR039426">
    <property type="entry name" value="TonB-dep_rcpt-like"/>
</dbReference>
<dbReference type="RefSeq" id="WP_218318035.1">
    <property type="nucleotide sequence ID" value="NZ_JAGSPB010000003.1"/>
</dbReference>
<dbReference type="EMBL" id="JAGSPB010000003">
    <property type="protein sequence ID" value="MBV7267528.1"/>
    <property type="molecule type" value="Genomic_DNA"/>
</dbReference>
<dbReference type="PANTHER" id="PTHR32552:SF81">
    <property type="entry name" value="TONB-DEPENDENT OUTER MEMBRANE RECEPTOR"/>
    <property type="match status" value="1"/>
</dbReference>
<feature type="domain" description="TonB-dependent receptor plug" evidence="7">
    <location>
        <begin position="50"/>
        <end position="160"/>
    </location>
</feature>
<feature type="domain" description="TonB-dependent receptor-like beta-barrel" evidence="6">
    <location>
        <begin position="292"/>
        <end position="675"/>
    </location>
</feature>
<proteinExistence type="inferred from homology"/>
<evidence type="ECO:0000256" key="2">
    <source>
        <dbReference type="ARBA" id="ARBA00023077"/>
    </source>
</evidence>
<feature type="chain" id="PRO_5046977138" evidence="5">
    <location>
        <begin position="35"/>
        <end position="717"/>
    </location>
</feature>
<keyword evidence="3" id="KW-0998">Cell outer membrane</keyword>
<sequence>MGKINTCARSLYRASLLVTGAVLASVIGAGTAHAQNQEIIVTARKVDENIQDVPISITAITGETFEEAGLTEFADIAQLTPNFDVRPNGATGALFATLQIRGQVGGFLTLNADQAVGINVNGAPITRGTSLFTNLFDIERIEVLKGPQGTLFGKNTTGGVVSVVTRAPELNEFGGYAEFTYGSFERTDAEFVANIPLVDDIAALRLGAALTHRDGFGEGGQGSTFLTGNELADDNEVFLRGSLLIEPTGNVRIRINADYHDVDETGSIFRSLRSAGGGFIALESTNPDIFVGNVFRDEAPFTVAEEYNINATIEIDFDAATLTSITSYRDQNSFTLVQSAPSTAIELGQDADIFGQEVRLSGLTLGERLQWQVGGFYSEEEGIDIDRLPGFFLDTSTFARNETISIFGQATFALTEQVSLTGGIRYTDENREVSSLVFPLANEAEFDGVSWLASVDYRPSDLVLLYASVSRGFRSGAIDQDNIMTVVEPEFVTNYEVGFKADVWDDRIRWNSAFFFSDYTDIQRTAFDPDAPLPVTVLRNAAEATIWGFESELQINPVEGLSFGGTIGYTNGEFDEFLDQDAAGNVIDRSDEPLAEPELQISINGRYERDFSDNLTVGAQANYYYVGEQLLVDPAFAAILGPGEDVVDAYGVLNAQIDFDIRDLGGNLGGLNVALFGTNITDNEYFVGGIVLGLFGGVSNRIVGEPRQWGIRVTKEF</sequence>
<evidence type="ECO:0000259" key="6">
    <source>
        <dbReference type="Pfam" id="PF00593"/>
    </source>
</evidence>